<keyword evidence="3" id="KW-1185">Reference proteome</keyword>
<feature type="domain" description="Spore protein YkvP/CgeB glycosyl transferase-like" evidence="1">
    <location>
        <begin position="216"/>
        <end position="343"/>
    </location>
</feature>
<reference evidence="2" key="1">
    <citation type="submission" date="2021-03" db="EMBL/GenBank/DDBJ databases">
        <title>Actinotalea soli sp. nov., isolated from soil.</title>
        <authorList>
            <person name="Ping W."/>
            <person name="Zhang J."/>
        </authorList>
    </citation>
    <scope>NUCLEOTIDE SEQUENCE</scope>
    <source>
        <strain evidence="2">BY-33</strain>
    </source>
</reference>
<dbReference type="Proteomes" id="UP000664209">
    <property type="component" value="Unassembled WGS sequence"/>
</dbReference>
<dbReference type="Pfam" id="PF13524">
    <property type="entry name" value="Glyco_trans_1_2"/>
    <property type="match status" value="1"/>
</dbReference>
<dbReference type="AlphaFoldDB" id="A0A939RU00"/>
<comment type="caution">
    <text evidence="2">The sequence shown here is derived from an EMBL/GenBank/DDBJ whole genome shotgun (WGS) entry which is preliminary data.</text>
</comment>
<evidence type="ECO:0000313" key="2">
    <source>
        <dbReference type="EMBL" id="MBO1751989.1"/>
    </source>
</evidence>
<proteinExistence type="predicted"/>
<organism evidence="2 3">
    <name type="scientific">Actinotalea soli</name>
    <dbReference type="NCBI Taxonomy" id="2819234"/>
    <lineage>
        <taxon>Bacteria</taxon>
        <taxon>Bacillati</taxon>
        <taxon>Actinomycetota</taxon>
        <taxon>Actinomycetes</taxon>
        <taxon>Micrococcales</taxon>
        <taxon>Cellulomonadaceae</taxon>
        <taxon>Actinotalea</taxon>
    </lineage>
</organism>
<dbReference type="EMBL" id="JAGEMK010000004">
    <property type="protein sequence ID" value="MBO1751989.1"/>
    <property type="molecule type" value="Genomic_DNA"/>
</dbReference>
<dbReference type="InterPro" id="IPR055259">
    <property type="entry name" value="YkvP/CgeB_Glyco_trans-like"/>
</dbReference>
<evidence type="ECO:0000313" key="3">
    <source>
        <dbReference type="Proteomes" id="UP000664209"/>
    </source>
</evidence>
<protein>
    <submittedName>
        <fullName evidence="2">Glycosyltransferase family 1 protein</fullName>
    </submittedName>
</protein>
<sequence length="377" mass="40838">MSSRSRAVVLSRRALEQKVWQASQYELEDVICAVEDATLLAPGGRRASGAGALVHGAVNRVGRRVGRSRRAPMVRVDEAVETDLFFGVFAAAHELGALPLVRPQLERSAAKVAFIVELWTPQVPQVEDYLRLLRGFDHVFLFSRDAAAAVEAISGVPCTYLPTAVDVDLFAPPVPAPVRGTDVMSYGRRLDGTHEALLAAAAAGSLHYQYDTVRGPFDVTGPREHRAALARSLQRSRYSVVYKNNDEPGRVGRTAGEESLTNRYFESLAAGAVLLGSAPAVADFARCFDWPDALVEIAAPEPRVVDVIGELDGDPLRVARASRAGVVESLRRHDWAHRWAEVLSAVGLEPGPGLTGRLEHLEARAREHESAPLLIPG</sequence>
<name>A0A939RU00_9CELL</name>
<evidence type="ECO:0000259" key="1">
    <source>
        <dbReference type="Pfam" id="PF13524"/>
    </source>
</evidence>
<gene>
    <name evidence="2" type="ORF">J4G33_09255</name>
</gene>
<dbReference type="RefSeq" id="WP_208055683.1">
    <property type="nucleotide sequence ID" value="NZ_JAGEMK010000004.1"/>
</dbReference>
<accession>A0A939RU00</accession>